<feature type="non-terminal residue" evidence="2">
    <location>
        <position position="1"/>
    </location>
</feature>
<dbReference type="EMBL" id="BRXZ01005965">
    <property type="protein sequence ID" value="GMH53143.1"/>
    <property type="molecule type" value="Genomic_DNA"/>
</dbReference>
<dbReference type="AlphaFoldDB" id="A0A9W7DWD4"/>
<protein>
    <submittedName>
        <fullName evidence="2">Uncharacterized protein</fullName>
    </submittedName>
</protein>
<dbReference type="Proteomes" id="UP001165082">
    <property type="component" value="Unassembled WGS sequence"/>
</dbReference>
<feature type="region of interest" description="Disordered" evidence="1">
    <location>
        <begin position="96"/>
        <end position="179"/>
    </location>
</feature>
<evidence type="ECO:0000313" key="3">
    <source>
        <dbReference type="Proteomes" id="UP001165082"/>
    </source>
</evidence>
<accession>A0A9W7DWD4</accession>
<keyword evidence="3" id="KW-1185">Reference proteome</keyword>
<sequence>MVPVVCPPILLCKAPPATFERFHGPFVFKFSKLQDKTLFNIYRMSTFTPPNRLAKELNTALFWQEVKKADIFDKLGSPEGLESLILRRAEYLFHDAPKEGRKSRSGAKLSTKSATTSKADYDENDQDASNKWMKKKSGNHLGVSSSGGKGSKNGSKRGKAPPSSPTPPPTPEDDGSGVY</sequence>
<evidence type="ECO:0000256" key="1">
    <source>
        <dbReference type="SAM" id="MobiDB-lite"/>
    </source>
</evidence>
<comment type="caution">
    <text evidence="2">The sequence shown here is derived from an EMBL/GenBank/DDBJ whole genome shotgun (WGS) entry which is preliminary data.</text>
</comment>
<feature type="compositionally biased region" description="Polar residues" evidence="1">
    <location>
        <begin position="108"/>
        <end position="118"/>
    </location>
</feature>
<gene>
    <name evidence="2" type="ORF">TrRE_jg11877</name>
</gene>
<organism evidence="2 3">
    <name type="scientific">Triparma retinervis</name>
    <dbReference type="NCBI Taxonomy" id="2557542"/>
    <lineage>
        <taxon>Eukaryota</taxon>
        <taxon>Sar</taxon>
        <taxon>Stramenopiles</taxon>
        <taxon>Ochrophyta</taxon>
        <taxon>Bolidophyceae</taxon>
        <taxon>Parmales</taxon>
        <taxon>Triparmaceae</taxon>
        <taxon>Triparma</taxon>
    </lineage>
</organism>
<proteinExistence type="predicted"/>
<reference evidence="2" key="1">
    <citation type="submission" date="2022-07" db="EMBL/GenBank/DDBJ databases">
        <title>Genome analysis of Parmales, a sister group of diatoms, reveals the evolutionary specialization of diatoms from phago-mixotrophs to photoautotrophs.</title>
        <authorList>
            <person name="Ban H."/>
            <person name="Sato S."/>
            <person name="Yoshikawa S."/>
            <person name="Kazumasa Y."/>
            <person name="Nakamura Y."/>
            <person name="Ichinomiya M."/>
            <person name="Saitoh K."/>
            <person name="Sato N."/>
            <person name="Blanc-Mathieu R."/>
            <person name="Endo H."/>
            <person name="Kuwata A."/>
            <person name="Ogata H."/>
        </authorList>
    </citation>
    <scope>NUCLEOTIDE SEQUENCE</scope>
</reference>
<name>A0A9W7DWD4_9STRA</name>
<evidence type="ECO:0000313" key="2">
    <source>
        <dbReference type="EMBL" id="GMH53143.1"/>
    </source>
</evidence>